<name>A0A915IQR6_ROMCU</name>
<reference evidence="2" key="1">
    <citation type="submission" date="2022-11" db="UniProtKB">
        <authorList>
            <consortium name="WormBaseParasite"/>
        </authorList>
    </citation>
    <scope>IDENTIFICATION</scope>
</reference>
<protein>
    <submittedName>
        <fullName evidence="2">Uncharacterized protein</fullName>
    </submittedName>
</protein>
<dbReference type="Proteomes" id="UP000887565">
    <property type="component" value="Unplaced"/>
</dbReference>
<organism evidence="1 2">
    <name type="scientific">Romanomermis culicivorax</name>
    <name type="common">Nematode worm</name>
    <dbReference type="NCBI Taxonomy" id="13658"/>
    <lineage>
        <taxon>Eukaryota</taxon>
        <taxon>Metazoa</taxon>
        <taxon>Ecdysozoa</taxon>
        <taxon>Nematoda</taxon>
        <taxon>Enoplea</taxon>
        <taxon>Dorylaimia</taxon>
        <taxon>Mermithida</taxon>
        <taxon>Mermithoidea</taxon>
        <taxon>Mermithidae</taxon>
        <taxon>Romanomermis</taxon>
    </lineage>
</organism>
<dbReference type="WBParaSite" id="nRc.2.0.1.t16210-RA">
    <property type="protein sequence ID" value="nRc.2.0.1.t16210-RA"/>
    <property type="gene ID" value="nRc.2.0.1.g16210"/>
</dbReference>
<evidence type="ECO:0000313" key="2">
    <source>
        <dbReference type="WBParaSite" id="nRc.2.0.1.t16210-RA"/>
    </source>
</evidence>
<sequence length="16" mass="1995">MLVYVDQLQHVSMREF</sequence>
<accession>A0A915IQR6</accession>
<keyword evidence="1" id="KW-1185">Reference proteome</keyword>
<evidence type="ECO:0000313" key="1">
    <source>
        <dbReference type="Proteomes" id="UP000887565"/>
    </source>
</evidence>
<proteinExistence type="predicted"/>
<dbReference type="AlphaFoldDB" id="A0A915IQR6"/>